<evidence type="ECO:0000256" key="1">
    <source>
        <dbReference type="SAM" id="MobiDB-lite"/>
    </source>
</evidence>
<organism evidence="3">
    <name type="scientific">Caenorhabditis brenneri</name>
    <name type="common">Nematode worm</name>
    <dbReference type="NCBI Taxonomy" id="135651"/>
    <lineage>
        <taxon>Eukaryota</taxon>
        <taxon>Metazoa</taxon>
        <taxon>Ecdysozoa</taxon>
        <taxon>Nematoda</taxon>
        <taxon>Chromadorea</taxon>
        <taxon>Rhabditida</taxon>
        <taxon>Rhabditina</taxon>
        <taxon>Rhabditomorpha</taxon>
        <taxon>Rhabditoidea</taxon>
        <taxon>Rhabditidae</taxon>
        <taxon>Peloderinae</taxon>
        <taxon>Caenorhabditis</taxon>
    </lineage>
</organism>
<keyword evidence="3" id="KW-1185">Reference proteome</keyword>
<dbReference type="AlphaFoldDB" id="G0NKI1"/>
<proteinExistence type="predicted"/>
<name>G0NKI1_CAEBE</name>
<gene>
    <name evidence="2" type="ORF">CAEBREN_12479</name>
</gene>
<sequence>MVPSPNVQAARMEAFPRESTHHNHRSRQLRKISGKPQDKTRRTDPNRKERTYKKSPMKVRTVDEDGWITATKRVPIGKPRRKAVKQGPKKPSEINSPSSNPAIDRDCRRRQQPEVFSTALSAVLCDHWNGQTSSSSTAHKKST</sequence>
<accession>G0NKI1</accession>
<feature type="region of interest" description="Disordered" evidence="1">
    <location>
        <begin position="1"/>
        <end position="58"/>
    </location>
</feature>
<feature type="compositionally biased region" description="Basic and acidic residues" evidence="1">
    <location>
        <begin position="103"/>
        <end position="112"/>
    </location>
</feature>
<dbReference type="EMBL" id="GL379900">
    <property type="protein sequence ID" value="EGT32960.1"/>
    <property type="molecule type" value="Genomic_DNA"/>
</dbReference>
<protein>
    <submittedName>
        <fullName evidence="2">Uncharacterized protein</fullName>
    </submittedName>
</protein>
<feature type="compositionally biased region" description="Basic residues" evidence="1">
    <location>
        <begin position="22"/>
        <end position="33"/>
    </location>
</feature>
<dbReference type="InParanoid" id="G0NKI1"/>
<feature type="region of interest" description="Disordered" evidence="1">
    <location>
        <begin position="70"/>
        <end position="113"/>
    </location>
</feature>
<dbReference type="Proteomes" id="UP000008068">
    <property type="component" value="Unassembled WGS sequence"/>
</dbReference>
<evidence type="ECO:0000313" key="2">
    <source>
        <dbReference type="EMBL" id="EGT32960.1"/>
    </source>
</evidence>
<reference evidence="3" key="1">
    <citation type="submission" date="2011-07" db="EMBL/GenBank/DDBJ databases">
        <authorList>
            <consortium name="Caenorhabditis brenneri Sequencing and Analysis Consortium"/>
            <person name="Wilson R.K."/>
        </authorList>
    </citation>
    <scope>NUCLEOTIDE SEQUENCE [LARGE SCALE GENOMIC DNA]</scope>
    <source>
        <strain evidence="3">PB2801</strain>
    </source>
</reference>
<feature type="compositionally biased region" description="Basic and acidic residues" evidence="1">
    <location>
        <begin position="36"/>
        <end position="49"/>
    </location>
</feature>
<evidence type="ECO:0000313" key="3">
    <source>
        <dbReference type="Proteomes" id="UP000008068"/>
    </source>
</evidence>
<dbReference type="HOGENOM" id="CLU_1807888_0_0_1"/>
<feature type="compositionally biased region" description="Basic residues" evidence="1">
    <location>
        <begin position="78"/>
        <end position="88"/>
    </location>
</feature>